<evidence type="ECO:0000313" key="4">
    <source>
        <dbReference type="Proteomes" id="UP000321374"/>
    </source>
</evidence>
<dbReference type="Proteomes" id="UP000321374">
    <property type="component" value="Unassembled WGS sequence"/>
</dbReference>
<evidence type="ECO:0008006" key="5">
    <source>
        <dbReference type="Google" id="ProtNLM"/>
    </source>
</evidence>
<reference evidence="3 4" key="1">
    <citation type="submission" date="2018-09" db="EMBL/GenBank/DDBJ databases">
        <title>Metagenome Assembled Genomes from an Advanced Water Purification Facility.</title>
        <authorList>
            <person name="Stamps B.W."/>
            <person name="Spear J.R."/>
        </authorList>
    </citation>
    <scope>NUCLEOTIDE SEQUENCE [LARGE SCALE GENOMIC DNA]</scope>
    <source>
        <strain evidence="3">Bin_42_2</strain>
    </source>
</reference>
<keyword evidence="2" id="KW-0812">Transmembrane</keyword>
<feature type="transmembrane region" description="Helical" evidence="2">
    <location>
        <begin position="42"/>
        <end position="58"/>
    </location>
</feature>
<feature type="region of interest" description="Disordered" evidence="1">
    <location>
        <begin position="120"/>
        <end position="147"/>
    </location>
</feature>
<organism evidence="3 4">
    <name type="scientific">Methylophilus methylotrophus</name>
    <name type="common">Bacterium W3A1</name>
    <dbReference type="NCBI Taxonomy" id="17"/>
    <lineage>
        <taxon>Bacteria</taxon>
        <taxon>Pseudomonadati</taxon>
        <taxon>Pseudomonadota</taxon>
        <taxon>Betaproteobacteria</taxon>
        <taxon>Nitrosomonadales</taxon>
        <taxon>Methylophilaceae</taxon>
        <taxon>Methylophilus</taxon>
    </lineage>
</organism>
<accession>A0A5C7WJV0</accession>
<dbReference type="EMBL" id="SSGG01000063">
    <property type="protein sequence ID" value="TXI37202.1"/>
    <property type="molecule type" value="Genomic_DNA"/>
</dbReference>
<dbReference type="STRING" id="1122236.GCA_000378225_02118"/>
<evidence type="ECO:0000256" key="2">
    <source>
        <dbReference type="SAM" id="Phobius"/>
    </source>
</evidence>
<comment type="caution">
    <text evidence="3">The sequence shown here is derived from an EMBL/GenBank/DDBJ whole genome shotgun (WGS) entry which is preliminary data.</text>
</comment>
<evidence type="ECO:0000256" key="1">
    <source>
        <dbReference type="SAM" id="MobiDB-lite"/>
    </source>
</evidence>
<dbReference type="AlphaFoldDB" id="A0A5C7WJV0"/>
<evidence type="ECO:0000313" key="3">
    <source>
        <dbReference type="EMBL" id="TXI37202.1"/>
    </source>
</evidence>
<gene>
    <name evidence="3" type="ORF">E6Q51_03895</name>
</gene>
<dbReference type="InterPro" id="IPR045629">
    <property type="entry name" value="DUF6232"/>
</dbReference>
<sequence>MDKKVFFNQYGVTVSKTRFIVRGQLYEINKISFLTYQRLKPNRWFAMACMAIGVLLVLDEGDLFAFGGCLILLGIVAWVAAKPKYAVMLTMPEGEVQALVSTDLPHVERVIQALNTSRGMHDTQGAEPVRPADKGNHFNPLTPPAME</sequence>
<dbReference type="Pfam" id="PF19744">
    <property type="entry name" value="DUF6232"/>
    <property type="match status" value="1"/>
</dbReference>
<keyword evidence="2" id="KW-0472">Membrane</keyword>
<name>A0A5C7WJV0_METME</name>
<protein>
    <recommendedName>
        <fullName evidence="5">QacE</fullName>
    </recommendedName>
</protein>
<proteinExistence type="predicted"/>
<feature type="transmembrane region" description="Helical" evidence="2">
    <location>
        <begin position="64"/>
        <end position="81"/>
    </location>
</feature>
<keyword evidence="2" id="KW-1133">Transmembrane helix</keyword>